<protein>
    <submittedName>
        <fullName evidence="5">Alkaline phosphatase</fullName>
        <ecNumber evidence="5">3.1.3.1</ecNumber>
    </submittedName>
</protein>
<dbReference type="EMBL" id="CP036266">
    <property type="protein sequence ID" value="QDT18988.1"/>
    <property type="molecule type" value="Genomic_DNA"/>
</dbReference>
<accession>A0A517PHX0</accession>
<dbReference type="EC" id="3.1.3.1" evidence="5"/>
<evidence type="ECO:0000259" key="4">
    <source>
        <dbReference type="Pfam" id="PF16656"/>
    </source>
</evidence>
<dbReference type="SUPFAM" id="SSF56300">
    <property type="entry name" value="Metallo-dependent phosphatases"/>
    <property type="match status" value="1"/>
</dbReference>
<dbReference type="Gene3D" id="2.60.40.380">
    <property type="entry name" value="Purple acid phosphatase-like, N-terminal"/>
    <property type="match status" value="1"/>
</dbReference>
<organism evidence="5 6">
    <name type="scientific">Gimesia chilikensis</name>
    <dbReference type="NCBI Taxonomy" id="2605989"/>
    <lineage>
        <taxon>Bacteria</taxon>
        <taxon>Pseudomonadati</taxon>
        <taxon>Planctomycetota</taxon>
        <taxon>Planctomycetia</taxon>
        <taxon>Planctomycetales</taxon>
        <taxon>Planctomycetaceae</taxon>
        <taxon>Gimesia</taxon>
    </lineage>
</organism>
<name>A0A517PHX0_9PLAN</name>
<keyword evidence="6" id="KW-1185">Reference proteome</keyword>
<dbReference type="Pfam" id="PF00149">
    <property type="entry name" value="Metallophos"/>
    <property type="match status" value="1"/>
</dbReference>
<dbReference type="AlphaFoldDB" id="A0A517PHX0"/>
<dbReference type="OrthoDB" id="9809781at2"/>
<keyword evidence="5" id="KW-0378">Hydrolase</keyword>
<dbReference type="InterPro" id="IPR004843">
    <property type="entry name" value="Calcineurin-like_PHP"/>
</dbReference>
<evidence type="ECO:0000259" key="3">
    <source>
        <dbReference type="Pfam" id="PF00149"/>
    </source>
</evidence>
<sequence precursor="true">MRPVLKLTSCLCLLTVCCSLTLPVLGEEKSRWEHKKNYEKMIVEPTLPVATDVPDRILLSWKQDPARSFSVTWRSKAGADAVAEIAPAETGPQFVKQARLIPGETSPLKTNLGTVHMHAATFEDLKPNTLYVYRVGSRRTVPLSKADQEDVEPLTAEYAWSEWIQYRTAQESEGDVVAPVSFVYVGDAQNDVKSHWSRLIRESYRDAPRMTFMLHAGDLVNHGNHDQEWGEWFYAGSGIFSAIPQLAVPGNHEYARDPFAEKPEGEESLPKTLSRRWGQRFEFPDNGPKGSTENIFYVDVQGVRIIGLDSNREIEAQTEWLKKVLSNNPNRWTILTHHHPIYSSSVKRDNPELRKTWQRLYEKYHVDLVLQGHDHSYGRTGPISLQLSRQLETEENVATGLRVADQSGGPVYVVSVSGPKMYELKQYPAEAIQTDPFRRRTQGKQLYQVITVEQDRLVYQAKTVTGKLYDQFTITKDKAGKNVFEDQAPPVEE</sequence>
<dbReference type="GO" id="GO:0004035">
    <property type="term" value="F:alkaline phosphatase activity"/>
    <property type="evidence" value="ECO:0007669"/>
    <property type="project" value="UniProtKB-EC"/>
</dbReference>
<proteinExistence type="predicted"/>
<evidence type="ECO:0000313" key="6">
    <source>
        <dbReference type="Proteomes" id="UP000320421"/>
    </source>
</evidence>
<dbReference type="InterPro" id="IPR015914">
    <property type="entry name" value="PAPs_N"/>
</dbReference>
<feature type="domain" description="Calcineurin-like phosphoesterase" evidence="3">
    <location>
        <begin position="205"/>
        <end position="377"/>
    </location>
</feature>
<dbReference type="InterPro" id="IPR008963">
    <property type="entry name" value="Purple_acid_Pase-like_N"/>
</dbReference>
<evidence type="ECO:0000313" key="5">
    <source>
        <dbReference type="EMBL" id="QDT18988.1"/>
    </source>
</evidence>
<dbReference type="PANTHER" id="PTHR22953:SF153">
    <property type="entry name" value="PURPLE ACID PHOSPHATASE"/>
    <property type="match status" value="1"/>
</dbReference>
<gene>
    <name evidence="5" type="primary">phoA_2</name>
    <name evidence="5" type="ORF">HG66A1_07510</name>
</gene>
<dbReference type="GO" id="GO:0046872">
    <property type="term" value="F:metal ion binding"/>
    <property type="evidence" value="ECO:0007669"/>
    <property type="project" value="InterPro"/>
</dbReference>
<evidence type="ECO:0000256" key="1">
    <source>
        <dbReference type="ARBA" id="ARBA00022729"/>
    </source>
</evidence>
<dbReference type="InterPro" id="IPR039331">
    <property type="entry name" value="PAPs-like"/>
</dbReference>
<feature type="chain" id="PRO_5022200071" evidence="2">
    <location>
        <begin position="27"/>
        <end position="493"/>
    </location>
</feature>
<dbReference type="SUPFAM" id="SSF49363">
    <property type="entry name" value="Purple acid phosphatase, N-terminal domain"/>
    <property type="match status" value="1"/>
</dbReference>
<evidence type="ECO:0000256" key="2">
    <source>
        <dbReference type="SAM" id="SignalP"/>
    </source>
</evidence>
<reference evidence="5 6" key="1">
    <citation type="submission" date="2019-02" db="EMBL/GenBank/DDBJ databases">
        <title>Deep-cultivation of Planctomycetes and their phenomic and genomic characterization uncovers novel biology.</title>
        <authorList>
            <person name="Wiegand S."/>
            <person name="Jogler M."/>
            <person name="Boedeker C."/>
            <person name="Pinto D."/>
            <person name="Vollmers J."/>
            <person name="Rivas-Marin E."/>
            <person name="Kohn T."/>
            <person name="Peeters S.H."/>
            <person name="Heuer A."/>
            <person name="Rast P."/>
            <person name="Oberbeckmann S."/>
            <person name="Bunk B."/>
            <person name="Jeske O."/>
            <person name="Meyerdierks A."/>
            <person name="Storesund J.E."/>
            <person name="Kallscheuer N."/>
            <person name="Luecker S."/>
            <person name="Lage O.M."/>
            <person name="Pohl T."/>
            <person name="Merkel B.J."/>
            <person name="Hornburger P."/>
            <person name="Mueller R.-W."/>
            <person name="Bruemmer F."/>
            <person name="Labrenz M."/>
            <person name="Spormann A.M."/>
            <person name="Op den Camp H."/>
            <person name="Overmann J."/>
            <person name="Amann R."/>
            <person name="Jetten M.S.M."/>
            <person name="Mascher T."/>
            <person name="Medema M.H."/>
            <person name="Devos D.P."/>
            <person name="Kaster A.-K."/>
            <person name="Ovreas L."/>
            <person name="Rohde M."/>
            <person name="Galperin M.Y."/>
            <person name="Jogler C."/>
        </authorList>
    </citation>
    <scope>NUCLEOTIDE SEQUENCE [LARGE SCALE GENOMIC DNA]</scope>
    <source>
        <strain evidence="5 6">HG66A1</strain>
    </source>
</reference>
<dbReference type="InterPro" id="IPR029052">
    <property type="entry name" value="Metallo-depent_PP-like"/>
</dbReference>
<dbReference type="Gene3D" id="3.60.21.10">
    <property type="match status" value="1"/>
</dbReference>
<dbReference type="GO" id="GO:0003993">
    <property type="term" value="F:acid phosphatase activity"/>
    <property type="evidence" value="ECO:0007669"/>
    <property type="project" value="InterPro"/>
</dbReference>
<feature type="signal peptide" evidence="2">
    <location>
        <begin position="1"/>
        <end position="26"/>
    </location>
</feature>
<keyword evidence="1 2" id="KW-0732">Signal</keyword>
<dbReference type="Pfam" id="PF16656">
    <property type="entry name" value="Pur_ac_phosph_N"/>
    <property type="match status" value="1"/>
</dbReference>
<feature type="domain" description="Purple acid phosphatase N-terminal" evidence="4">
    <location>
        <begin position="54"/>
        <end position="168"/>
    </location>
</feature>
<dbReference type="Proteomes" id="UP000320421">
    <property type="component" value="Chromosome"/>
</dbReference>
<dbReference type="PANTHER" id="PTHR22953">
    <property type="entry name" value="ACID PHOSPHATASE RELATED"/>
    <property type="match status" value="1"/>
</dbReference>